<name>A0A120FZN5_PSEFL</name>
<proteinExistence type="predicted"/>
<sequence length="171" mass="18970">MKVKTQIPVFKTPRDIALKLFREAGRVWNAPDLQSMGDHLFNFCVTNSSLRDWLLKSKGITGDHVFFESWRAKASGLFGECADIANASKHLVVKKTEVTAVTENLVGLGPNGVIAGSEQTRETFNIVLSSGITIDLLLFIHKICMEWEGEFRSDPDQNPLPPHGSFLLTQA</sequence>
<reference evidence="1 3" key="1">
    <citation type="submission" date="2015-05" db="EMBL/GenBank/DDBJ databases">
        <title>A genomic and transcriptomic approach to investigate the blue pigment phenotype in Pseudomonas fluorescens.</title>
        <authorList>
            <person name="Andreani N.A."/>
            <person name="Cardazzo B."/>
        </authorList>
    </citation>
    <scope>NUCLEOTIDE SEQUENCE [LARGE SCALE GENOMIC DNA]</scope>
    <source>
        <strain evidence="1 3">Ps_22</strain>
    </source>
</reference>
<evidence type="ECO:0000313" key="2">
    <source>
        <dbReference type="EMBL" id="PRW86545.1"/>
    </source>
</evidence>
<dbReference type="EMBL" id="LCYA01000254">
    <property type="protein sequence ID" value="KWV77103.1"/>
    <property type="molecule type" value="Genomic_DNA"/>
</dbReference>
<dbReference type="Proteomes" id="UP000061348">
    <property type="component" value="Unassembled WGS sequence"/>
</dbReference>
<gene>
    <name evidence="2" type="ORF">C7A10_24480</name>
    <name evidence="1" type="ORF">PFLmoz3_06086</name>
</gene>
<organism evidence="1 3">
    <name type="scientific">Pseudomonas fluorescens</name>
    <dbReference type="NCBI Taxonomy" id="294"/>
    <lineage>
        <taxon>Bacteria</taxon>
        <taxon>Pseudomonadati</taxon>
        <taxon>Pseudomonadota</taxon>
        <taxon>Gammaproteobacteria</taxon>
        <taxon>Pseudomonadales</taxon>
        <taxon>Pseudomonadaceae</taxon>
        <taxon>Pseudomonas</taxon>
    </lineage>
</organism>
<comment type="caution">
    <text evidence="1">The sequence shown here is derived from an EMBL/GenBank/DDBJ whole genome shotgun (WGS) entry which is preliminary data.</text>
</comment>
<evidence type="ECO:0000313" key="4">
    <source>
        <dbReference type="Proteomes" id="UP000239731"/>
    </source>
</evidence>
<protein>
    <submittedName>
        <fullName evidence="1">Uncharacterized protein</fullName>
    </submittedName>
</protein>
<dbReference type="EMBL" id="PVUH01000020">
    <property type="protein sequence ID" value="PRW86545.1"/>
    <property type="molecule type" value="Genomic_DNA"/>
</dbReference>
<dbReference type="RefSeq" id="WP_060765363.1">
    <property type="nucleotide sequence ID" value="NZ_LCYA01000254.1"/>
</dbReference>
<reference evidence="2 4" key="2">
    <citation type="submission" date="2018-03" db="EMBL/GenBank/DDBJ databases">
        <title>Blue discolouration in mozzarella cheese caused by Pseudomonas fluorescens.</title>
        <authorList>
            <person name="Chiesa F."/>
            <person name="Dalmasso A."/>
            <person name="Lomonaco S."/>
        </authorList>
    </citation>
    <scope>NUCLEOTIDE SEQUENCE [LARGE SCALE GENOMIC DNA]</scope>
    <source>
        <strain evidence="2 4">11293</strain>
    </source>
</reference>
<dbReference type="PATRIC" id="fig|294.193.peg.702"/>
<evidence type="ECO:0000313" key="3">
    <source>
        <dbReference type="Proteomes" id="UP000061348"/>
    </source>
</evidence>
<accession>A0A120FZN5</accession>
<dbReference type="Proteomes" id="UP000239731">
    <property type="component" value="Unassembled WGS sequence"/>
</dbReference>
<evidence type="ECO:0000313" key="1">
    <source>
        <dbReference type="EMBL" id="KWV77103.1"/>
    </source>
</evidence>
<dbReference type="AlphaFoldDB" id="A0A120FZN5"/>